<organism evidence="3 4">
    <name type="scientific">Zasmidium cellare</name>
    <name type="common">Wine cellar mold</name>
    <name type="synonym">Racodium cellare</name>
    <dbReference type="NCBI Taxonomy" id="395010"/>
    <lineage>
        <taxon>Eukaryota</taxon>
        <taxon>Fungi</taxon>
        <taxon>Dikarya</taxon>
        <taxon>Ascomycota</taxon>
        <taxon>Pezizomycotina</taxon>
        <taxon>Dothideomycetes</taxon>
        <taxon>Dothideomycetidae</taxon>
        <taxon>Mycosphaerellales</taxon>
        <taxon>Mycosphaerellaceae</taxon>
        <taxon>Zasmidium</taxon>
    </lineage>
</organism>
<dbReference type="EMBL" id="JAXOVC010000007">
    <property type="protein sequence ID" value="KAK4498874.1"/>
    <property type="molecule type" value="Genomic_DNA"/>
</dbReference>
<evidence type="ECO:0000256" key="1">
    <source>
        <dbReference type="SAM" id="MobiDB-lite"/>
    </source>
</evidence>
<keyword evidence="2" id="KW-0472">Membrane</keyword>
<reference evidence="3 4" key="1">
    <citation type="journal article" date="2023" name="G3 (Bethesda)">
        <title>A chromosome-level genome assembly of Zasmidium syzygii isolated from banana leaves.</title>
        <authorList>
            <person name="van Westerhoven A.C."/>
            <person name="Mehrabi R."/>
            <person name="Talebi R."/>
            <person name="Steentjes M.B.F."/>
            <person name="Corcolon B."/>
            <person name="Chong P.A."/>
            <person name="Kema G.H.J."/>
            <person name="Seidl M.F."/>
        </authorList>
    </citation>
    <scope>NUCLEOTIDE SEQUENCE [LARGE SCALE GENOMIC DNA]</scope>
    <source>
        <strain evidence="3 4">P124</strain>
    </source>
</reference>
<feature type="transmembrane region" description="Helical" evidence="2">
    <location>
        <begin position="70"/>
        <end position="94"/>
    </location>
</feature>
<gene>
    <name evidence="3" type="ORF">PRZ48_009384</name>
</gene>
<feature type="compositionally biased region" description="Low complexity" evidence="1">
    <location>
        <begin position="283"/>
        <end position="296"/>
    </location>
</feature>
<comment type="caution">
    <text evidence="3">The sequence shown here is derived from an EMBL/GenBank/DDBJ whole genome shotgun (WGS) entry which is preliminary data.</text>
</comment>
<dbReference type="Proteomes" id="UP001305779">
    <property type="component" value="Unassembled WGS sequence"/>
</dbReference>
<feature type="region of interest" description="Disordered" evidence="1">
    <location>
        <begin position="283"/>
        <end position="302"/>
    </location>
</feature>
<proteinExistence type="predicted"/>
<accession>A0ABR0EBK6</accession>
<protein>
    <submittedName>
        <fullName evidence="3">Uncharacterized protein</fullName>
    </submittedName>
</protein>
<keyword evidence="2" id="KW-0812">Transmembrane</keyword>
<evidence type="ECO:0000256" key="2">
    <source>
        <dbReference type="SAM" id="Phobius"/>
    </source>
</evidence>
<name>A0ABR0EBK6_ZASCE</name>
<sequence>MSVKIQKEPVITEQRVEEEVQALPSHSFMLRMGTMLFDLAIALASLYFITFAILAYTWDKTPASESKAQALLRAAMIGPTIFPIVFALVFARFLTAVAAWRLERGITVTFLESLLAARSFGSTLIAPSKIKGFHIIFPALAIIWILSPIGGQSALRIVNIEPFTTTNLSTVQYLDTRTSKSAFSSSDTTTQNLGSINAAFNAALLGASSSRYGTQDVFGNLRIPMLETVADPTTGNGEGWYDTTSTKNVTYAALLGIPFAGIAQGANSSFNIETSYFSLDCTSSSKTSNSSSTSDDPSIEDGHMLEISIDPSHNISSLEARRIRIDASTTEAVCNLTTTYVEASVLCSMTGLCAVEAVRNSTINHEADLTTPLDGKSLGNGIAERFFWAFVNSTTRPGEEGATSSPIENYIADPSSTFSSRNEAPALANLDAKVFSNRLAQLLNTYYLASLGPAALTGGFSPTSSTYVAASTPATVATSQDALHCHICWLIILVVSSGIMFIAGCVTAILGLLRKGQDVLDDVRACLKGSPYVEVVEGRGLQDRRTGGRW</sequence>
<feature type="transmembrane region" description="Helical" evidence="2">
    <location>
        <begin position="35"/>
        <end position="58"/>
    </location>
</feature>
<keyword evidence="4" id="KW-1185">Reference proteome</keyword>
<feature type="transmembrane region" description="Helical" evidence="2">
    <location>
        <begin position="133"/>
        <end position="151"/>
    </location>
</feature>
<evidence type="ECO:0000313" key="3">
    <source>
        <dbReference type="EMBL" id="KAK4498874.1"/>
    </source>
</evidence>
<keyword evidence="2" id="KW-1133">Transmembrane helix</keyword>
<evidence type="ECO:0000313" key="4">
    <source>
        <dbReference type="Proteomes" id="UP001305779"/>
    </source>
</evidence>
<feature type="transmembrane region" description="Helical" evidence="2">
    <location>
        <begin position="489"/>
        <end position="513"/>
    </location>
</feature>